<feature type="signal peptide" evidence="2">
    <location>
        <begin position="1"/>
        <end position="22"/>
    </location>
</feature>
<comment type="caution">
    <text evidence="3">The sequence shown here is derived from an EMBL/GenBank/DDBJ whole genome shotgun (WGS) entry which is preliminary data.</text>
</comment>
<gene>
    <name evidence="3" type="ORF">WJX73_003907</name>
</gene>
<dbReference type="EMBL" id="JALJOQ010000194">
    <property type="protein sequence ID" value="KAK9790339.1"/>
    <property type="molecule type" value="Genomic_DNA"/>
</dbReference>
<dbReference type="PROSITE" id="PS00079">
    <property type="entry name" value="MULTICOPPER_OXIDASE1"/>
    <property type="match status" value="1"/>
</dbReference>
<evidence type="ECO:0008006" key="5">
    <source>
        <dbReference type="Google" id="ProtNLM"/>
    </source>
</evidence>
<proteinExistence type="predicted"/>
<organism evidence="3 4">
    <name type="scientific">Symbiochloris irregularis</name>
    <dbReference type="NCBI Taxonomy" id="706552"/>
    <lineage>
        <taxon>Eukaryota</taxon>
        <taxon>Viridiplantae</taxon>
        <taxon>Chlorophyta</taxon>
        <taxon>core chlorophytes</taxon>
        <taxon>Trebouxiophyceae</taxon>
        <taxon>Trebouxiales</taxon>
        <taxon>Trebouxiaceae</taxon>
        <taxon>Symbiochloris</taxon>
    </lineage>
</organism>
<name>A0AAW1NMS4_9CHLO</name>
<keyword evidence="4" id="KW-1185">Reference proteome</keyword>
<dbReference type="Gene3D" id="2.60.40.420">
    <property type="entry name" value="Cupredoxins - blue copper proteins"/>
    <property type="match status" value="1"/>
</dbReference>
<dbReference type="GO" id="GO:0046872">
    <property type="term" value="F:metal ion binding"/>
    <property type="evidence" value="ECO:0007669"/>
    <property type="project" value="UniProtKB-KW"/>
</dbReference>
<evidence type="ECO:0000313" key="4">
    <source>
        <dbReference type="Proteomes" id="UP001465755"/>
    </source>
</evidence>
<dbReference type="AlphaFoldDB" id="A0AAW1NMS4"/>
<dbReference type="SUPFAM" id="SSF49503">
    <property type="entry name" value="Cupredoxins"/>
    <property type="match status" value="1"/>
</dbReference>
<feature type="chain" id="PRO_5043665526" description="Phytocyanin domain-containing protein" evidence="2">
    <location>
        <begin position="23"/>
        <end position="151"/>
    </location>
</feature>
<evidence type="ECO:0000313" key="3">
    <source>
        <dbReference type="EMBL" id="KAK9790339.1"/>
    </source>
</evidence>
<dbReference type="InterPro" id="IPR033138">
    <property type="entry name" value="Cu_oxidase_CS"/>
</dbReference>
<reference evidence="3 4" key="1">
    <citation type="journal article" date="2024" name="Nat. Commun.">
        <title>Phylogenomics reveals the evolutionary origins of lichenization in chlorophyte algae.</title>
        <authorList>
            <person name="Puginier C."/>
            <person name="Libourel C."/>
            <person name="Otte J."/>
            <person name="Skaloud P."/>
            <person name="Haon M."/>
            <person name="Grisel S."/>
            <person name="Petersen M."/>
            <person name="Berrin J.G."/>
            <person name="Delaux P.M."/>
            <person name="Dal Grande F."/>
            <person name="Keller J."/>
        </authorList>
    </citation>
    <scope>NUCLEOTIDE SEQUENCE [LARGE SCALE GENOMIC DNA]</scope>
    <source>
        <strain evidence="3 4">SAG 2036</strain>
    </source>
</reference>
<evidence type="ECO:0000256" key="1">
    <source>
        <dbReference type="ARBA" id="ARBA00022723"/>
    </source>
</evidence>
<sequence length="151" mass="15659">MALSKQVQIAVVLFSLVAAASALDLPIDWKIPTSGKPYDTTYLQTGDSVTFNWRGFHGVYKITSDRCPATFSDSGPDDLAPSASGGSYTWHATAPGTYYLACQVGDHCKEGMLIEIVVGSGPALAPSAMAPMVPAEAPAASGDSEGSEGEN</sequence>
<evidence type="ECO:0000256" key="2">
    <source>
        <dbReference type="SAM" id="SignalP"/>
    </source>
</evidence>
<accession>A0AAW1NMS4</accession>
<dbReference type="Proteomes" id="UP001465755">
    <property type="component" value="Unassembled WGS sequence"/>
</dbReference>
<protein>
    <recommendedName>
        <fullName evidence="5">Phytocyanin domain-containing protein</fullName>
    </recommendedName>
</protein>
<keyword evidence="1" id="KW-0479">Metal-binding</keyword>
<keyword evidence="2" id="KW-0732">Signal</keyword>
<dbReference type="InterPro" id="IPR008972">
    <property type="entry name" value="Cupredoxin"/>
</dbReference>